<gene>
    <name evidence="1" type="ORF">EFY79_02355</name>
</gene>
<reference evidence="1 2" key="1">
    <citation type="submission" date="2018-11" db="EMBL/GenBank/DDBJ databases">
        <title>Draft genome sequence of Ferruginibacter sp. BO-59.</title>
        <authorList>
            <person name="Im W.T."/>
        </authorList>
    </citation>
    <scope>NUCLEOTIDE SEQUENCE [LARGE SCALE GENOMIC DNA]</scope>
    <source>
        <strain evidence="1 2">BO-59</strain>
    </source>
</reference>
<sequence>MPVNAPLAFSVDKKSTNLSIHCYRGLACGAERYVIASYPFGRCSFPDTFIAGFFANHLLAMT</sequence>
<organism evidence="1 2">
    <name type="scientific">Hanamia caeni</name>
    <dbReference type="NCBI Taxonomy" id="2294116"/>
    <lineage>
        <taxon>Bacteria</taxon>
        <taxon>Pseudomonadati</taxon>
        <taxon>Bacteroidota</taxon>
        <taxon>Chitinophagia</taxon>
        <taxon>Chitinophagales</taxon>
        <taxon>Chitinophagaceae</taxon>
        <taxon>Hanamia</taxon>
    </lineage>
</organism>
<dbReference type="EMBL" id="RJJR01000001">
    <property type="protein sequence ID" value="RNI40159.1"/>
    <property type="molecule type" value="Genomic_DNA"/>
</dbReference>
<dbReference type="AlphaFoldDB" id="A0A3M9NQU6"/>
<comment type="caution">
    <text evidence="1">The sequence shown here is derived from an EMBL/GenBank/DDBJ whole genome shotgun (WGS) entry which is preliminary data.</text>
</comment>
<evidence type="ECO:0000313" key="1">
    <source>
        <dbReference type="EMBL" id="RNI40159.1"/>
    </source>
</evidence>
<accession>A0A3M9NQU6</accession>
<dbReference type="Proteomes" id="UP000267223">
    <property type="component" value="Unassembled WGS sequence"/>
</dbReference>
<name>A0A3M9NQU6_9BACT</name>
<evidence type="ECO:0000313" key="2">
    <source>
        <dbReference type="Proteomes" id="UP000267223"/>
    </source>
</evidence>
<keyword evidence="2" id="KW-1185">Reference proteome</keyword>
<protein>
    <submittedName>
        <fullName evidence="1">Uncharacterized protein</fullName>
    </submittedName>
</protein>
<proteinExistence type="predicted"/>